<feature type="domain" description="Cytidyltransferase-like" evidence="3">
    <location>
        <begin position="29"/>
        <end position="123"/>
    </location>
</feature>
<evidence type="ECO:0000256" key="2">
    <source>
        <dbReference type="ARBA" id="ARBA00022695"/>
    </source>
</evidence>
<dbReference type="PANTHER" id="PTHR43793:SF2">
    <property type="entry name" value="BIFUNCTIONAL PROTEIN HLDE"/>
    <property type="match status" value="1"/>
</dbReference>
<sequence>MRAREKVIPLKVAAEKCRNLRDQGLRVVFTNGCFDLLHIGHLRYLEEARALGDYLVVAVNSDASVRCIKGPHRPVVDEKARSELVAGLHCVDCVVLFDAPDPLAVIQTLNPHVLVKGADWPVDRIVGADWVMRRGGSVVRIPVLKGYSTSGLIEKILGQVSSSSTRF</sequence>
<evidence type="ECO:0000256" key="1">
    <source>
        <dbReference type="ARBA" id="ARBA00022679"/>
    </source>
</evidence>
<dbReference type="InterPro" id="IPR014729">
    <property type="entry name" value="Rossmann-like_a/b/a_fold"/>
</dbReference>
<organism evidence="4 5">
    <name type="scientific">Desulfosoma caldarium</name>
    <dbReference type="NCBI Taxonomy" id="610254"/>
    <lineage>
        <taxon>Bacteria</taxon>
        <taxon>Pseudomonadati</taxon>
        <taxon>Thermodesulfobacteriota</taxon>
        <taxon>Syntrophobacteria</taxon>
        <taxon>Syntrophobacterales</taxon>
        <taxon>Syntrophobacteraceae</taxon>
        <taxon>Desulfosoma</taxon>
    </lineage>
</organism>
<dbReference type="SUPFAM" id="SSF52374">
    <property type="entry name" value="Nucleotidylyl transferase"/>
    <property type="match status" value="1"/>
</dbReference>
<comment type="caution">
    <text evidence="4">The sequence shown here is derived from an EMBL/GenBank/DDBJ whole genome shotgun (WGS) entry which is preliminary data.</text>
</comment>
<dbReference type="OrthoDB" id="9795543at2"/>
<name>A0A3N1URX4_9BACT</name>
<dbReference type="InterPro" id="IPR004821">
    <property type="entry name" value="Cyt_trans-like"/>
</dbReference>
<dbReference type="RefSeq" id="WP_123290284.1">
    <property type="nucleotide sequence ID" value="NZ_RJVA01000012.1"/>
</dbReference>
<keyword evidence="1 4" id="KW-0808">Transferase</keyword>
<evidence type="ECO:0000259" key="3">
    <source>
        <dbReference type="Pfam" id="PF01467"/>
    </source>
</evidence>
<keyword evidence="5" id="KW-1185">Reference proteome</keyword>
<evidence type="ECO:0000313" key="4">
    <source>
        <dbReference type="EMBL" id="ROQ92119.1"/>
    </source>
</evidence>
<accession>A0A3N1URX4</accession>
<dbReference type="AlphaFoldDB" id="A0A3N1URX4"/>
<gene>
    <name evidence="4" type="ORF">EDC27_1801</name>
</gene>
<dbReference type="NCBIfam" id="TIGR00125">
    <property type="entry name" value="cyt_tran_rel"/>
    <property type="match status" value="1"/>
</dbReference>
<dbReference type="PANTHER" id="PTHR43793">
    <property type="entry name" value="FAD SYNTHASE"/>
    <property type="match status" value="1"/>
</dbReference>
<dbReference type="Proteomes" id="UP000276223">
    <property type="component" value="Unassembled WGS sequence"/>
</dbReference>
<dbReference type="InterPro" id="IPR050385">
    <property type="entry name" value="Archaeal_FAD_synthase"/>
</dbReference>
<evidence type="ECO:0000313" key="5">
    <source>
        <dbReference type="Proteomes" id="UP000276223"/>
    </source>
</evidence>
<reference evidence="4 5" key="1">
    <citation type="submission" date="2018-11" db="EMBL/GenBank/DDBJ databases">
        <title>Genomic Encyclopedia of Type Strains, Phase IV (KMG-IV): sequencing the most valuable type-strain genomes for metagenomic binning, comparative biology and taxonomic classification.</title>
        <authorList>
            <person name="Goeker M."/>
        </authorList>
    </citation>
    <scope>NUCLEOTIDE SEQUENCE [LARGE SCALE GENOMIC DNA]</scope>
    <source>
        <strain evidence="4 5">DSM 22027</strain>
    </source>
</reference>
<dbReference type="GO" id="GO:0016779">
    <property type="term" value="F:nucleotidyltransferase activity"/>
    <property type="evidence" value="ECO:0007669"/>
    <property type="project" value="UniProtKB-KW"/>
</dbReference>
<dbReference type="Gene3D" id="3.40.50.620">
    <property type="entry name" value="HUPs"/>
    <property type="match status" value="1"/>
</dbReference>
<dbReference type="Pfam" id="PF01467">
    <property type="entry name" value="CTP_transf_like"/>
    <property type="match status" value="1"/>
</dbReference>
<keyword evidence="2" id="KW-0548">Nucleotidyltransferase</keyword>
<dbReference type="EMBL" id="RJVA01000012">
    <property type="protein sequence ID" value="ROQ92119.1"/>
    <property type="molecule type" value="Genomic_DNA"/>
</dbReference>
<proteinExistence type="predicted"/>
<protein>
    <submittedName>
        <fullName evidence="4">RfaE bifunctional protein nucleotidyltransferase chain/domain</fullName>
    </submittedName>
</protein>